<dbReference type="Proteomes" id="UP000572817">
    <property type="component" value="Unassembled WGS sequence"/>
</dbReference>
<comment type="caution">
    <text evidence="1">The sequence shown here is derived from an EMBL/GenBank/DDBJ whole genome shotgun (WGS) entry which is preliminary data.</text>
</comment>
<organism evidence="1 2">
    <name type="scientific">Botryosphaeria dothidea</name>
    <dbReference type="NCBI Taxonomy" id="55169"/>
    <lineage>
        <taxon>Eukaryota</taxon>
        <taxon>Fungi</taxon>
        <taxon>Dikarya</taxon>
        <taxon>Ascomycota</taxon>
        <taxon>Pezizomycotina</taxon>
        <taxon>Dothideomycetes</taxon>
        <taxon>Dothideomycetes incertae sedis</taxon>
        <taxon>Botryosphaeriales</taxon>
        <taxon>Botryosphaeriaceae</taxon>
        <taxon>Botryosphaeria</taxon>
    </lineage>
</organism>
<proteinExistence type="predicted"/>
<name>A0A8H4N123_9PEZI</name>
<evidence type="ECO:0000313" key="2">
    <source>
        <dbReference type="Proteomes" id="UP000572817"/>
    </source>
</evidence>
<accession>A0A8H4N123</accession>
<dbReference type="OrthoDB" id="5430299at2759"/>
<evidence type="ECO:0000313" key="1">
    <source>
        <dbReference type="EMBL" id="KAF4303193.1"/>
    </source>
</evidence>
<dbReference type="EMBL" id="WWBZ02000062">
    <property type="protein sequence ID" value="KAF4303193.1"/>
    <property type="molecule type" value="Genomic_DNA"/>
</dbReference>
<dbReference type="AlphaFoldDB" id="A0A8H4N123"/>
<reference evidence="1" key="1">
    <citation type="submission" date="2020-04" db="EMBL/GenBank/DDBJ databases">
        <title>Genome Assembly and Annotation of Botryosphaeria dothidea sdau 11-99, a Latent Pathogen of Apple Fruit Ring Rot in China.</title>
        <authorList>
            <person name="Yu C."/>
            <person name="Diao Y."/>
            <person name="Lu Q."/>
            <person name="Zhao J."/>
            <person name="Cui S."/>
            <person name="Peng C."/>
            <person name="He B."/>
            <person name="Liu H."/>
        </authorList>
    </citation>
    <scope>NUCLEOTIDE SEQUENCE [LARGE SCALE GENOMIC DNA]</scope>
    <source>
        <strain evidence="1">Sdau11-99</strain>
    </source>
</reference>
<sequence length="83" mass="8752">MDSARCNGNPAASCPRYPSRDSLEIVDAIGKTNFRNSNDSAALLGLLPTAICPFLPLGEDDAGRLYRIFPDAAVARSESLPAG</sequence>
<protein>
    <submittedName>
        <fullName evidence="1">Uncharacterized protein</fullName>
    </submittedName>
</protein>
<keyword evidence="2" id="KW-1185">Reference proteome</keyword>
<gene>
    <name evidence="1" type="ORF">GTA08_BOTSDO09552</name>
</gene>